<dbReference type="Proteomes" id="UP001596997">
    <property type="component" value="Unassembled WGS sequence"/>
</dbReference>
<sequence>MNKILVPTDFSKESEYALETAAKLAKNFNAEIIALHMLDIPETILTKETSEEYPELLLFSKLAKQRFSDFLDKDYLGGITVTEAIQHHKAFEGIIDSAKKEDADIIIMGSHGVSGAKELFVGSNTEKVVRSSDIPVLVVKENQEDISFNKFVFASNFVEDCYEAFKKAKNFAKTINTKINLLYINTPKDFKNSTEIEKQVSLFLQKVETPADEISFAIHNDYDVEQGILNYCQKVNADLIGIPTHGRKGLAHIIKGSIGENVANHADIPVVTFKI</sequence>
<feature type="domain" description="UspA" evidence="2">
    <location>
        <begin position="2"/>
        <end position="140"/>
    </location>
</feature>
<evidence type="ECO:0000313" key="4">
    <source>
        <dbReference type="Proteomes" id="UP001596997"/>
    </source>
</evidence>
<evidence type="ECO:0000259" key="2">
    <source>
        <dbReference type="Pfam" id="PF00582"/>
    </source>
</evidence>
<dbReference type="Gene3D" id="3.40.50.620">
    <property type="entry name" value="HUPs"/>
    <property type="match status" value="2"/>
</dbReference>
<comment type="similarity">
    <text evidence="1">Belongs to the universal stress protein A family.</text>
</comment>
<keyword evidence="4" id="KW-1185">Reference proteome</keyword>
<evidence type="ECO:0000256" key="1">
    <source>
        <dbReference type="ARBA" id="ARBA00008791"/>
    </source>
</evidence>
<dbReference type="InterPro" id="IPR006015">
    <property type="entry name" value="Universal_stress_UspA"/>
</dbReference>
<proteinExistence type="inferred from homology"/>
<dbReference type="EMBL" id="JBHTJM010000008">
    <property type="protein sequence ID" value="MFD0963806.1"/>
    <property type="molecule type" value="Genomic_DNA"/>
</dbReference>
<reference evidence="4" key="1">
    <citation type="journal article" date="2019" name="Int. J. Syst. Evol. Microbiol.">
        <title>The Global Catalogue of Microorganisms (GCM) 10K type strain sequencing project: providing services to taxonomists for standard genome sequencing and annotation.</title>
        <authorList>
            <consortium name="The Broad Institute Genomics Platform"/>
            <consortium name="The Broad Institute Genome Sequencing Center for Infectious Disease"/>
            <person name="Wu L."/>
            <person name="Ma J."/>
        </authorList>
    </citation>
    <scope>NUCLEOTIDE SEQUENCE [LARGE SCALE GENOMIC DNA]</scope>
    <source>
        <strain evidence="4">CCUG 62114</strain>
    </source>
</reference>
<name>A0ABW3I245_9FLAO</name>
<evidence type="ECO:0000313" key="3">
    <source>
        <dbReference type="EMBL" id="MFD0963806.1"/>
    </source>
</evidence>
<dbReference type="CDD" id="cd00293">
    <property type="entry name" value="USP-like"/>
    <property type="match status" value="1"/>
</dbReference>
<protein>
    <submittedName>
        <fullName evidence="3">Universal stress protein</fullName>
    </submittedName>
</protein>
<comment type="caution">
    <text evidence="3">The sequence shown here is derived from an EMBL/GenBank/DDBJ whole genome shotgun (WGS) entry which is preliminary data.</text>
</comment>
<dbReference type="PRINTS" id="PR01438">
    <property type="entry name" value="UNVRSLSTRESS"/>
</dbReference>
<dbReference type="InterPro" id="IPR014729">
    <property type="entry name" value="Rossmann-like_a/b/a_fold"/>
</dbReference>
<organism evidence="3 4">
    <name type="scientific">Pseudofulvibacter geojedonensis</name>
    <dbReference type="NCBI Taxonomy" id="1123758"/>
    <lineage>
        <taxon>Bacteria</taxon>
        <taxon>Pseudomonadati</taxon>
        <taxon>Bacteroidota</taxon>
        <taxon>Flavobacteriia</taxon>
        <taxon>Flavobacteriales</taxon>
        <taxon>Flavobacteriaceae</taxon>
        <taxon>Pseudofulvibacter</taxon>
    </lineage>
</organism>
<dbReference type="PANTHER" id="PTHR46268">
    <property type="entry name" value="STRESS RESPONSE PROTEIN NHAX"/>
    <property type="match status" value="1"/>
</dbReference>
<feature type="domain" description="UspA" evidence="2">
    <location>
        <begin position="148"/>
        <end position="273"/>
    </location>
</feature>
<dbReference type="Pfam" id="PF00582">
    <property type="entry name" value="Usp"/>
    <property type="match status" value="2"/>
</dbReference>
<dbReference type="PANTHER" id="PTHR46268:SF6">
    <property type="entry name" value="UNIVERSAL STRESS PROTEIN UP12"/>
    <property type="match status" value="1"/>
</dbReference>
<dbReference type="RefSeq" id="WP_377714901.1">
    <property type="nucleotide sequence ID" value="NZ_JBHTJM010000008.1"/>
</dbReference>
<gene>
    <name evidence="3" type="ORF">ACFQ1O_07290</name>
</gene>
<dbReference type="SUPFAM" id="SSF52402">
    <property type="entry name" value="Adenine nucleotide alpha hydrolases-like"/>
    <property type="match status" value="2"/>
</dbReference>
<dbReference type="InterPro" id="IPR006016">
    <property type="entry name" value="UspA"/>
</dbReference>
<accession>A0ABW3I245</accession>